<comment type="caution">
    <text evidence="1">The sequence shown here is derived from an EMBL/GenBank/DDBJ whole genome shotgun (WGS) entry which is preliminary data.</text>
</comment>
<dbReference type="eggNOG" id="ENOG50333BG">
    <property type="taxonomic scope" value="Bacteria"/>
</dbReference>
<gene>
    <name evidence="1" type="ORF">H131_04304</name>
</gene>
<dbReference type="OrthoDB" id="2961752at2"/>
<organism evidence="1 2">
    <name type="scientific">Lysinibacillus sphaericus OT4b.31</name>
    <dbReference type="NCBI Taxonomy" id="1285586"/>
    <lineage>
        <taxon>Bacteria</taxon>
        <taxon>Bacillati</taxon>
        <taxon>Bacillota</taxon>
        <taxon>Bacilli</taxon>
        <taxon>Bacillales</taxon>
        <taxon>Bacillaceae</taxon>
        <taxon>Lysinibacillus</taxon>
    </lineage>
</organism>
<reference evidence="1 2" key="1">
    <citation type="submission" date="2013-04" db="EMBL/GenBank/DDBJ databases">
        <title>Draft genome of the heavy metal tolerant bacterium Lysinibacillus sphaericus strain OT4b.31.</title>
        <authorList>
            <person name="Pena-Montenegro T.D."/>
            <person name="Dussan J."/>
        </authorList>
    </citation>
    <scope>NUCLEOTIDE SEQUENCE [LARGE SCALE GENOMIC DNA]</scope>
    <source>
        <strain evidence="1 2">OT4b.31</strain>
    </source>
</reference>
<dbReference type="AlphaFoldDB" id="R7ZIH2"/>
<protein>
    <submittedName>
        <fullName evidence="1">Uncharacterized protein</fullName>
    </submittedName>
</protein>
<name>R7ZIH2_LYSSH</name>
<evidence type="ECO:0000313" key="1">
    <source>
        <dbReference type="EMBL" id="EON73856.1"/>
    </source>
</evidence>
<sequence>MAGTTILSIVEEIKTLEQVEENILNINCSSTIKHVGEQVLEALSNQEKQLFSLWRRSDDFPTEIQNFTLPNEIGIRYLVRETYIETSRRRVNMFDEEDNLLPKSQRTITDSIQTVFFEIGERIYVILNSTNLISINKSKKLFGDKLKETATGEIEITEYMIDPDLFYWLFYKHEKDNGILEPRFEVSDIAGFVGNIADENHTIKGNSVDTPSLLVTKAFVSKFHPFRSLHVVLKYQNYTLDFILNDRSECYINPGCSIPNIRIDKQIAASIIIYGFIIPRLYEIFSEDEVWKRDTTKQDFTKNMGLEVIKEIADFHGISAEEIIVILKSEDAKEA</sequence>
<evidence type="ECO:0000313" key="2">
    <source>
        <dbReference type="Proteomes" id="UP000013911"/>
    </source>
</evidence>
<dbReference type="PATRIC" id="fig|1285586.5.peg.872"/>
<dbReference type="EMBL" id="AQPX01000008">
    <property type="protein sequence ID" value="EON73856.1"/>
    <property type="molecule type" value="Genomic_DNA"/>
</dbReference>
<accession>R7ZIH2</accession>
<dbReference type="RefSeq" id="WP_010857825.1">
    <property type="nucleotide sequence ID" value="NZ_KB933398.1"/>
</dbReference>
<dbReference type="Proteomes" id="UP000013911">
    <property type="component" value="Unassembled WGS sequence"/>
</dbReference>
<dbReference type="HOGENOM" id="CLU_817964_0_0_9"/>
<proteinExistence type="predicted"/>